<proteinExistence type="predicted"/>
<dbReference type="Proteomes" id="UP000243459">
    <property type="component" value="Unassembled WGS sequence"/>
</dbReference>
<gene>
    <name evidence="1" type="ORF">A4U43_UnF5650</name>
</gene>
<name>A0A1R3L6M2_ASPOF</name>
<dbReference type="EMBL" id="KV863614">
    <property type="protein sequence ID" value="ONK55273.1"/>
    <property type="molecule type" value="Genomic_DNA"/>
</dbReference>
<evidence type="ECO:0000313" key="2">
    <source>
        <dbReference type="Proteomes" id="UP000243459"/>
    </source>
</evidence>
<dbReference type="AlphaFoldDB" id="A0A1R3L6M2"/>
<evidence type="ECO:0000313" key="1">
    <source>
        <dbReference type="EMBL" id="ONK55273.1"/>
    </source>
</evidence>
<organism evidence="1 2">
    <name type="scientific">Asparagus officinalis</name>
    <name type="common">Garden asparagus</name>
    <dbReference type="NCBI Taxonomy" id="4686"/>
    <lineage>
        <taxon>Eukaryota</taxon>
        <taxon>Viridiplantae</taxon>
        <taxon>Streptophyta</taxon>
        <taxon>Embryophyta</taxon>
        <taxon>Tracheophyta</taxon>
        <taxon>Spermatophyta</taxon>
        <taxon>Magnoliopsida</taxon>
        <taxon>Liliopsida</taxon>
        <taxon>Asparagales</taxon>
        <taxon>Asparagaceae</taxon>
        <taxon>Asparagoideae</taxon>
        <taxon>Asparagus</taxon>
    </lineage>
</organism>
<keyword evidence="2" id="KW-1185">Reference proteome</keyword>
<accession>A0A1R3L6M2</accession>
<dbReference type="Gramene" id="ONK55273">
    <property type="protein sequence ID" value="ONK55273"/>
    <property type="gene ID" value="A4U43_UnF5650"/>
</dbReference>
<reference evidence="2" key="1">
    <citation type="journal article" date="2017" name="Nat. Commun.">
        <title>The asparagus genome sheds light on the origin and evolution of a young Y chromosome.</title>
        <authorList>
            <person name="Harkess A."/>
            <person name="Zhou J."/>
            <person name="Xu C."/>
            <person name="Bowers J.E."/>
            <person name="Van der Hulst R."/>
            <person name="Ayyampalayam S."/>
            <person name="Mercati F."/>
            <person name="Riccardi P."/>
            <person name="McKain M.R."/>
            <person name="Kakrana A."/>
            <person name="Tang H."/>
            <person name="Ray J."/>
            <person name="Groenendijk J."/>
            <person name="Arikit S."/>
            <person name="Mathioni S.M."/>
            <person name="Nakano M."/>
            <person name="Shan H."/>
            <person name="Telgmann-Rauber A."/>
            <person name="Kanno A."/>
            <person name="Yue Z."/>
            <person name="Chen H."/>
            <person name="Li W."/>
            <person name="Chen Y."/>
            <person name="Xu X."/>
            <person name="Zhang Y."/>
            <person name="Luo S."/>
            <person name="Chen H."/>
            <person name="Gao J."/>
            <person name="Mao Z."/>
            <person name="Pires J.C."/>
            <person name="Luo M."/>
            <person name="Kudrna D."/>
            <person name="Wing R.A."/>
            <person name="Meyers B.C."/>
            <person name="Yi K."/>
            <person name="Kong H."/>
            <person name="Lavrijsen P."/>
            <person name="Sunseri F."/>
            <person name="Falavigna A."/>
            <person name="Ye Y."/>
            <person name="Leebens-Mack J.H."/>
            <person name="Chen G."/>
        </authorList>
    </citation>
    <scope>NUCLEOTIDE SEQUENCE [LARGE SCALE GENOMIC DNA]</scope>
    <source>
        <strain evidence="2">cv. DH0086</strain>
    </source>
</reference>
<protein>
    <submittedName>
        <fullName evidence="1">Uncharacterized protein</fullName>
    </submittedName>
</protein>
<sequence length="105" mass="11134">MAPKLKPLTSKGEGKTSSLATPTIATAAIGVTQARLAAFSNEALLRGRSIRLASGTSFVAPHRFLLLDPVPVFDVNKASKLKQAVSEGYYLTMRELSTNATLVDS</sequence>